<dbReference type="Proteomes" id="UP000031982">
    <property type="component" value="Unassembled WGS sequence"/>
</dbReference>
<protein>
    <recommendedName>
        <fullName evidence="3">Ribose 5-phosphate isomerase B</fullName>
    </recommendedName>
</protein>
<keyword evidence="2" id="KW-1185">Reference proteome</keyword>
<accession>A0ABR5AWT9</accession>
<proteinExistence type="predicted"/>
<gene>
    <name evidence="1" type="ORF">SD77_3078</name>
</gene>
<name>A0ABR5AWT9_BACBA</name>
<evidence type="ECO:0000313" key="2">
    <source>
        <dbReference type="Proteomes" id="UP000031982"/>
    </source>
</evidence>
<evidence type="ECO:0008006" key="3">
    <source>
        <dbReference type="Google" id="ProtNLM"/>
    </source>
</evidence>
<dbReference type="EMBL" id="JXLP01000003">
    <property type="protein sequence ID" value="KIL79212.1"/>
    <property type="molecule type" value="Genomic_DNA"/>
</dbReference>
<reference evidence="1 2" key="1">
    <citation type="submission" date="2015-01" db="EMBL/GenBank/DDBJ databases">
        <title>Genome Assembly of Bacillus badius MTCC 1458.</title>
        <authorList>
            <person name="Verma A."/>
            <person name="Khatri I."/>
            <person name="Mual P."/>
            <person name="Subramanian S."/>
            <person name="Krishnamurthi S."/>
        </authorList>
    </citation>
    <scope>NUCLEOTIDE SEQUENCE [LARGE SCALE GENOMIC DNA]</scope>
    <source>
        <strain evidence="1 2">MTCC 1458</strain>
    </source>
</reference>
<comment type="caution">
    <text evidence="1">The sequence shown here is derived from an EMBL/GenBank/DDBJ whole genome shotgun (WGS) entry which is preliminary data.</text>
</comment>
<evidence type="ECO:0000313" key="1">
    <source>
        <dbReference type="EMBL" id="KIL79212.1"/>
    </source>
</evidence>
<sequence>MQLSLWKQTTRLFFVSKQAGSSLSAQKKGRLNRNIHFNLTEV</sequence>
<organism evidence="1 2">
    <name type="scientific">Bacillus badius</name>
    <dbReference type="NCBI Taxonomy" id="1455"/>
    <lineage>
        <taxon>Bacteria</taxon>
        <taxon>Bacillati</taxon>
        <taxon>Bacillota</taxon>
        <taxon>Bacilli</taxon>
        <taxon>Bacillales</taxon>
        <taxon>Bacillaceae</taxon>
        <taxon>Pseudobacillus</taxon>
    </lineage>
</organism>